<gene>
    <name evidence="7" type="ORF">PHISCL_03245</name>
</gene>
<sequence>MSLYLSVTYSYLYILFTTFPNVFSNLYNFNEGETGLAYLGLGVGFSIGQISLGPFLDWYHKRQTALHGTNKPEDRLPPLILGTCLVPIGLIWYGWCAKYRTHWILPIIGTGFTAAGMFYTFVAIQIYLIDAFTLFAASAIAANTVARSVFGATIPLAAPALYNRLGLGWGNTLLGFIGVAFIPFSIALMVFGERIRTAERFRVGL</sequence>
<evidence type="ECO:0000313" key="8">
    <source>
        <dbReference type="Proteomes" id="UP000266188"/>
    </source>
</evidence>
<dbReference type="GO" id="GO:0016020">
    <property type="term" value="C:membrane"/>
    <property type="evidence" value="ECO:0007669"/>
    <property type="project" value="UniProtKB-SubCell"/>
</dbReference>
<dbReference type="SUPFAM" id="SSF103473">
    <property type="entry name" value="MFS general substrate transporter"/>
    <property type="match status" value="1"/>
</dbReference>
<dbReference type="Proteomes" id="UP000266188">
    <property type="component" value="Unassembled WGS sequence"/>
</dbReference>
<protein>
    <submittedName>
        <fullName evidence="7">Resistance protein</fullName>
    </submittedName>
</protein>
<dbReference type="GO" id="GO:0022857">
    <property type="term" value="F:transmembrane transporter activity"/>
    <property type="evidence" value="ECO:0007669"/>
    <property type="project" value="TreeGrafter"/>
</dbReference>
<reference evidence="8" key="1">
    <citation type="submission" date="2017-02" db="EMBL/GenBank/DDBJ databases">
        <authorList>
            <person name="Tafer H."/>
            <person name="Lopandic K."/>
        </authorList>
    </citation>
    <scope>NUCLEOTIDE SEQUENCE [LARGE SCALE GENOMIC DNA]</scope>
    <source>
        <strain evidence="8">CBS 366.77</strain>
    </source>
</reference>
<comment type="caution">
    <text evidence="7">The sequence shown here is derived from an EMBL/GenBank/DDBJ whole genome shotgun (WGS) entry which is preliminary data.</text>
</comment>
<keyword evidence="5 6" id="KW-0472">Membrane</keyword>
<keyword evidence="4 6" id="KW-1133">Transmembrane helix</keyword>
<evidence type="ECO:0000256" key="3">
    <source>
        <dbReference type="ARBA" id="ARBA00022692"/>
    </source>
</evidence>
<evidence type="ECO:0000256" key="5">
    <source>
        <dbReference type="ARBA" id="ARBA00023136"/>
    </source>
</evidence>
<evidence type="ECO:0000256" key="4">
    <source>
        <dbReference type="ARBA" id="ARBA00022989"/>
    </source>
</evidence>
<organism evidence="7 8">
    <name type="scientific">Aspergillus sclerotialis</name>
    <dbReference type="NCBI Taxonomy" id="2070753"/>
    <lineage>
        <taxon>Eukaryota</taxon>
        <taxon>Fungi</taxon>
        <taxon>Dikarya</taxon>
        <taxon>Ascomycota</taxon>
        <taxon>Pezizomycotina</taxon>
        <taxon>Eurotiomycetes</taxon>
        <taxon>Eurotiomycetidae</taxon>
        <taxon>Eurotiales</taxon>
        <taxon>Aspergillaceae</taxon>
        <taxon>Aspergillus</taxon>
        <taxon>Aspergillus subgen. Polypaecilum</taxon>
    </lineage>
</organism>
<dbReference type="PANTHER" id="PTHR23502:SF68">
    <property type="entry name" value="MULTIDRUG TRANSPORTER, PUTATIVE (AFU_ORTHOLOGUE AFUA_3G01120)-RELATED"/>
    <property type="match status" value="1"/>
</dbReference>
<comment type="subcellular location">
    <subcellularLocation>
        <location evidence="1">Membrane</location>
        <topology evidence="1">Multi-pass membrane protein</topology>
    </subcellularLocation>
</comment>
<accession>A0A3A3A507</accession>
<dbReference type="PANTHER" id="PTHR23502">
    <property type="entry name" value="MAJOR FACILITATOR SUPERFAMILY"/>
    <property type="match status" value="1"/>
</dbReference>
<keyword evidence="8" id="KW-1185">Reference proteome</keyword>
<evidence type="ECO:0000313" key="7">
    <source>
        <dbReference type="EMBL" id="RJE24441.1"/>
    </source>
</evidence>
<evidence type="ECO:0000256" key="2">
    <source>
        <dbReference type="ARBA" id="ARBA00008335"/>
    </source>
</evidence>
<comment type="similarity">
    <text evidence="2">Belongs to the major facilitator superfamily.</text>
</comment>
<dbReference type="Gene3D" id="1.20.1250.20">
    <property type="entry name" value="MFS general substrate transporter like domains"/>
    <property type="match status" value="1"/>
</dbReference>
<dbReference type="STRING" id="2070753.A0A3A3A507"/>
<feature type="transmembrane region" description="Helical" evidence="6">
    <location>
        <begin position="101"/>
        <end position="122"/>
    </location>
</feature>
<dbReference type="InterPro" id="IPR036259">
    <property type="entry name" value="MFS_trans_sf"/>
</dbReference>
<proteinExistence type="inferred from homology"/>
<dbReference type="EMBL" id="MVGC01000081">
    <property type="protein sequence ID" value="RJE24441.1"/>
    <property type="molecule type" value="Genomic_DNA"/>
</dbReference>
<dbReference type="AlphaFoldDB" id="A0A3A3A507"/>
<keyword evidence="3 6" id="KW-0812">Transmembrane</keyword>
<dbReference type="OrthoDB" id="5296287at2759"/>
<evidence type="ECO:0000256" key="1">
    <source>
        <dbReference type="ARBA" id="ARBA00004141"/>
    </source>
</evidence>
<feature type="transmembrane region" description="Helical" evidence="6">
    <location>
        <begin position="35"/>
        <end position="56"/>
    </location>
</feature>
<evidence type="ECO:0000256" key="6">
    <source>
        <dbReference type="SAM" id="Phobius"/>
    </source>
</evidence>
<name>A0A3A3A507_9EURO</name>
<feature type="transmembrane region" description="Helical" evidence="6">
    <location>
        <begin position="12"/>
        <end position="29"/>
    </location>
</feature>
<feature type="transmembrane region" description="Helical" evidence="6">
    <location>
        <begin position="173"/>
        <end position="192"/>
    </location>
</feature>
<feature type="transmembrane region" description="Helical" evidence="6">
    <location>
        <begin position="76"/>
        <end position="95"/>
    </location>
</feature>